<dbReference type="PANTHER" id="PTHR37422">
    <property type="entry name" value="TEICHURONIC ACID BIOSYNTHESIS PROTEIN TUAE"/>
    <property type="match status" value="1"/>
</dbReference>
<evidence type="ECO:0000256" key="2">
    <source>
        <dbReference type="ARBA" id="ARBA00022692"/>
    </source>
</evidence>
<dbReference type="RefSeq" id="WP_145141332.1">
    <property type="nucleotide sequence ID" value="NZ_VLKY01000006.1"/>
</dbReference>
<keyword evidence="2 5" id="KW-0812">Transmembrane</keyword>
<feature type="transmembrane region" description="Helical" evidence="5">
    <location>
        <begin position="237"/>
        <end position="258"/>
    </location>
</feature>
<dbReference type="Proteomes" id="UP000316905">
    <property type="component" value="Unassembled WGS sequence"/>
</dbReference>
<protein>
    <submittedName>
        <fullName evidence="7">O-antigen ligase-like membrane protein</fullName>
    </submittedName>
</protein>
<feature type="transmembrane region" description="Helical" evidence="5">
    <location>
        <begin position="167"/>
        <end position="185"/>
    </location>
</feature>
<evidence type="ECO:0000313" key="7">
    <source>
        <dbReference type="EMBL" id="TWI54207.1"/>
    </source>
</evidence>
<evidence type="ECO:0000259" key="6">
    <source>
        <dbReference type="Pfam" id="PF04932"/>
    </source>
</evidence>
<dbReference type="PANTHER" id="PTHR37422:SF13">
    <property type="entry name" value="LIPOPOLYSACCHARIDE BIOSYNTHESIS PROTEIN PA4999-RELATED"/>
    <property type="match status" value="1"/>
</dbReference>
<feature type="transmembrane region" description="Helical" evidence="5">
    <location>
        <begin position="92"/>
        <end position="110"/>
    </location>
</feature>
<feature type="transmembrane region" description="Helical" evidence="5">
    <location>
        <begin position="216"/>
        <end position="232"/>
    </location>
</feature>
<keyword evidence="8" id="KW-1185">Reference proteome</keyword>
<comment type="subcellular location">
    <subcellularLocation>
        <location evidence="1">Membrane</location>
        <topology evidence="1">Multi-pass membrane protein</topology>
    </subcellularLocation>
</comment>
<sequence length="405" mass="45239">MIESRLNSYLYLWLALGMFVQLAGLCLIADGSRYATFVNLLLFLPVLMSLCLTRAYRLIQWDIGSIFVAIMFFWALGVSYWNPGSEEHSVKWLKILLQIACYLVAIMLLLEKEQCFERVIGAFVAVAVLFAAVSLIANFMDHGNLGYRAFRIYKLGWQGLADFKNPIISALYYSIALICLVYLFLNHKVSLPFAALLVLAGCVLLAYVIYTFSRGVWLALITAVVVLFILYGGRKSLLAMLLGIGAIGVACIFFWGQLHIERTIGFSLRDVIWAEWLNRFGTFWLAGAGAGAAFTICIDSVGRCFNQAHNLYLQFFYEYGIIGIMSLLGLVSFLLMKGIKLRAQPIARLGTALLVFAVVAAIANYHVILVRPGVYSMTFWLPVGILFSISISRSIPMQRVEEVTA</sequence>
<keyword evidence="4 5" id="KW-0472">Membrane</keyword>
<feature type="transmembrane region" description="Helical" evidence="5">
    <location>
        <begin position="374"/>
        <end position="391"/>
    </location>
</feature>
<gene>
    <name evidence="7" type="ORF">IQ22_02069</name>
</gene>
<dbReference type="AlphaFoldDB" id="A0A562QBS2"/>
<feature type="transmembrane region" description="Helical" evidence="5">
    <location>
        <begin position="316"/>
        <end position="335"/>
    </location>
</feature>
<evidence type="ECO:0000256" key="3">
    <source>
        <dbReference type="ARBA" id="ARBA00022989"/>
    </source>
</evidence>
<feature type="domain" description="O-antigen ligase-related" evidence="6">
    <location>
        <begin position="203"/>
        <end position="327"/>
    </location>
</feature>
<feature type="transmembrane region" description="Helical" evidence="5">
    <location>
        <begin position="34"/>
        <end position="52"/>
    </location>
</feature>
<dbReference type="GO" id="GO:0016020">
    <property type="term" value="C:membrane"/>
    <property type="evidence" value="ECO:0007669"/>
    <property type="project" value="UniProtKB-SubCell"/>
</dbReference>
<feature type="transmembrane region" description="Helical" evidence="5">
    <location>
        <begin position="119"/>
        <end position="140"/>
    </location>
</feature>
<keyword evidence="7" id="KW-0436">Ligase</keyword>
<dbReference type="InterPro" id="IPR051533">
    <property type="entry name" value="WaaL-like"/>
</dbReference>
<dbReference type="OrthoDB" id="6189881at2"/>
<dbReference type="GO" id="GO:0016874">
    <property type="term" value="F:ligase activity"/>
    <property type="evidence" value="ECO:0007669"/>
    <property type="project" value="UniProtKB-KW"/>
</dbReference>
<feature type="transmembrane region" description="Helical" evidence="5">
    <location>
        <begin position="192"/>
        <end position="210"/>
    </location>
</feature>
<dbReference type="InterPro" id="IPR007016">
    <property type="entry name" value="O-antigen_ligase-rel_domated"/>
</dbReference>
<feature type="transmembrane region" description="Helical" evidence="5">
    <location>
        <begin position="59"/>
        <end position="80"/>
    </location>
</feature>
<accession>A0A562QBS2</accession>
<organism evidence="7 8">
    <name type="scientific">Pseudomonas duriflava</name>
    <dbReference type="NCBI Taxonomy" id="459528"/>
    <lineage>
        <taxon>Bacteria</taxon>
        <taxon>Pseudomonadati</taxon>
        <taxon>Pseudomonadota</taxon>
        <taxon>Gammaproteobacteria</taxon>
        <taxon>Pseudomonadales</taxon>
        <taxon>Pseudomonadaceae</taxon>
        <taxon>Pseudomonas</taxon>
    </lineage>
</organism>
<comment type="caution">
    <text evidence="7">The sequence shown here is derived from an EMBL/GenBank/DDBJ whole genome shotgun (WGS) entry which is preliminary data.</text>
</comment>
<evidence type="ECO:0000256" key="5">
    <source>
        <dbReference type="SAM" id="Phobius"/>
    </source>
</evidence>
<evidence type="ECO:0000313" key="8">
    <source>
        <dbReference type="Proteomes" id="UP000316905"/>
    </source>
</evidence>
<name>A0A562QBS2_9PSED</name>
<keyword evidence="3 5" id="KW-1133">Transmembrane helix</keyword>
<evidence type="ECO:0000256" key="1">
    <source>
        <dbReference type="ARBA" id="ARBA00004141"/>
    </source>
</evidence>
<evidence type="ECO:0000256" key="4">
    <source>
        <dbReference type="ARBA" id="ARBA00023136"/>
    </source>
</evidence>
<reference evidence="7 8" key="1">
    <citation type="journal article" date="2015" name="Stand. Genomic Sci.">
        <title>Genomic Encyclopedia of Bacterial and Archaeal Type Strains, Phase III: the genomes of soil and plant-associated and newly described type strains.</title>
        <authorList>
            <person name="Whitman W.B."/>
            <person name="Woyke T."/>
            <person name="Klenk H.P."/>
            <person name="Zhou Y."/>
            <person name="Lilburn T.G."/>
            <person name="Beck B.J."/>
            <person name="De Vos P."/>
            <person name="Vandamme P."/>
            <person name="Eisen J.A."/>
            <person name="Garrity G."/>
            <person name="Hugenholtz P."/>
            <person name="Kyrpides N.C."/>
        </authorList>
    </citation>
    <scope>NUCLEOTIDE SEQUENCE [LARGE SCALE GENOMIC DNA]</scope>
    <source>
        <strain evidence="7 8">CGMCC 1.6858</strain>
    </source>
</reference>
<dbReference type="Pfam" id="PF04932">
    <property type="entry name" value="Wzy_C"/>
    <property type="match status" value="1"/>
</dbReference>
<dbReference type="EMBL" id="VLKY01000006">
    <property type="protein sequence ID" value="TWI54207.1"/>
    <property type="molecule type" value="Genomic_DNA"/>
</dbReference>
<feature type="transmembrane region" description="Helical" evidence="5">
    <location>
        <begin position="9"/>
        <end position="28"/>
    </location>
</feature>
<feature type="transmembrane region" description="Helical" evidence="5">
    <location>
        <begin position="347"/>
        <end position="368"/>
    </location>
</feature>
<proteinExistence type="predicted"/>